<evidence type="ECO:0000313" key="2">
    <source>
        <dbReference type="Proteomes" id="UP001596012"/>
    </source>
</evidence>
<comment type="caution">
    <text evidence="1">The sequence shown here is derived from an EMBL/GenBank/DDBJ whole genome shotgun (WGS) entry which is preliminary data.</text>
</comment>
<dbReference type="SUPFAM" id="SSF53474">
    <property type="entry name" value="alpha/beta-Hydrolases"/>
    <property type="match status" value="1"/>
</dbReference>
<dbReference type="RefSeq" id="WP_386357028.1">
    <property type="nucleotide sequence ID" value="NZ_JBHSFG010000125.1"/>
</dbReference>
<name>A0ABV8Z5I4_9ACTN</name>
<accession>A0ABV8Z5I4</accession>
<dbReference type="EMBL" id="JBHSFG010000125">
    <property type="protein sequence ID" value="MFC4472729.1"/>
    <property type="molecule type" value="Genomic_DNA"/>
</dbReference>
<protein>
    <recommendedName>
        <fullName evidence="3">Pimeloyl-ACP methyl ester carboxylesterase</fullName>
    </recommendedName>
</protein>
<organism evidence="1 2">
    <name type="scientific">Streptomyces xiangluensis</name>
    <dbReference type="NCBI Taxonomy" id="2665720"/>
    <lineage>
        <taxon>Bacteria</taxon>
        <taxon>Bacillati</taxon>
        <taxon>Actinomycetota</taxon>
        <taxon>Actinomycetes</taxon>
        <taxon>Kitasatosporales</taxon>
        <taxon>Streptomycetaceae</taxon>
        <taxon>Streptomyces</taxon>
    </lineage>
</organism>
<gene>
    <name evidence="1" type="ORF">ACFPH6_51175</name>
</gene>
<dbReference type="InterPro" id="IPR029058">
    <property type="entry name" value="AB_hydrolase_fold"/>
</dbReference>
<dbReference type="Gene3D" id="3.40.50.1820">
    <property type="entry name" value="alpha/beta hydrolase"/>
    <property type="match status" value="1"/>
</dbReference>
<evidence type="ECO:0008006" key="3">
    <source>
        <dbReference type="Google" id="ProtNLM"/>
    </source>
</evidence>
<dbReference type="Proteomes" id="UP001596012">
    <property type="component" value="Unassembled WGS sequence"/>
</dbReference>
<evidence type="ECO:0000313" key="1">
    <source>
        <dbReference type="EMBL" id="MFC4472729.1"/>
    </source>
</evidence>
<keyword evidence="2" id="KW-1185">Reference proteome</keyword>
<sequence length="269" mass="29236">MNGAMVPSGGWQTLDAKGGVVLRTAGQGAPLVVFPGMEGDGQSCLHMALPVWNDLANTRERQLVLVDYAEEQHATLSALIDTLIELFGNLSGPALSFWGQSFGNLLAASIAAADVLPVDRVALVSPFTQLPKVTQAATVPLSITPAALYKITTPTVGRWIFGPVDGNLDHPFFASLAAMAPVTVARRAGWLRGQRFVDPFLQIQAPVKVWLGERDRLIELDDERPFFQALTRRRSDQFTMVPGSGHVALPARSVELLRREISAWLSERD</sequence>
<reference evidence="2" key="1">
    <citation type="journal article" date="2019" name="Int. J. Syst. Evol. Microbiol.">
        <title>The Global Catalogue of Microorganisms (GCM) 10K type strain sequencing project: providing services to taxonomists for standard genome sequencing and annotation.</title>
        <authorList>
            <consortium name="The Broad Institute Genomics Platform"/>
            <consortium name="The Broad Institute Genome Sequencing Center for Infectious Disease"/>
            <person name="Wu L."/>
            <person name="Ma J."/>
        </authorList>
    </citation>
    <scope>NUCLEOTIDE SEQUENCE [LARGE SCALE GENOMIC DNA]</scope>
    <source>
        <strain evidence="2">DT43</strain>
    </source>
</reference>
<proteinExistence type="predicted"/>